<gene>
    <name evidence="13" type="ORF">DL89DRAFT_264904</name>
</gene>
<dbReference type="Gene3D" id="3.30.457.50">
    <property type="entry name" value="Chromosome segregation protein Spc25"/>
    <property type="match status" value="1"/>
</dbReference>
<feature type="domain" description="Chromosome segregation protein Spc25 C-terminal" evidence="12">
    <location>
        <begin position="212"/>
        <end position="278"/>
    </location>
</feature>
<evidence type="ECO:0000256" key="9">
    <source>
        <dbReference type="RuleBase" id="RU367150"/>
    </source>
</evidence>
<evidence type="ECO:0000256" key="3">
    <source>
        <dbReference type="ARBA" id="ARBA00022618"/>
    </source>
</evidence>
<evidence type="ECO:0000256" key="6">
    <source>
        <dbReference type="ARBA" id="ARBA00023054"/>
    </source>
</evidence>
<evidence type="ECO:0000256" key="2">
    <source>
        <dbReference type="ARBA" id="ARBA00022454"/>
    </source>
</evidence>
<dbReference type="AlphaFoldDB" id="A0A1Y1WGQ9"/>
<comment type="function">
    <text evidence="9">Acts as a component of the essential kinetochore-associated NDC80 complex, which is required for chromosome segregation and spindle checkpoint activity.</text>
</comment>
<evidence type="ECO:0000256" key="1">
    <source>
        <dbReference type="ARBA" id="ARBA00006379"/>
    </source>
</evidence>
<keyword evidence="14" id="KW-1185">Reference proteome</keyword>
<comment type="subcellular location">
    <subcellularLocation>
        <location evidence="9">Nucleus</location>
    </subcellularLocation>
    <subcellularLocation>
        <location evidence="9">Chromosome</location>
        <location evidence="9">Centromere</location>
        <location evidence="9">Kinetochore</location>
    </subcellularLocation>
</comment>
<evidence type="ECO:0000256" key="8">
    <source>
        <dbReference type="ARBA" id="ARBA00023328"/>
    </source>
</evidence>
<keyword evidence="9" id="KW-0539">Nucleus</keyword>
<proteinExistence type="inferred from homology"/>
<keyword evidence="3 9" id="KW-0132">Cell division</keyword>
<evidence type="ECO:0000313" key="13">
    <source>
        <dbReference type="EMBL" id="ORX72699.1"/>
    </source>
</evidence>
<evidence type="ECO:0000256" key="4">
    <source>
        <dbReference type="ARBA" id="ARBA00022776"/>
    </source>
</evidence>
<dbReference type="PANTHER" id="PTHR14281">
    <property type="entry name" value="KINETOCHORE PROTEIN SPC25-RELATED"/>
    <property type="match status" value="1"/>
</dbReference>
<protein>
    <recommendedName>
        <fullName evidence="9">Kinetochore protein SPC25</fullName>
    </recommendedName>
</protein>
<keyword evidence="2 9" id="KW-0158">Chromosome</keyword>
<evidence type="ECO:0000256" key="5">
    <source>
        <dbReference type="ARBA" id="ARBA00022838"/>
    </source>
</evidence>
<comment type="caution">
    <text evidence="13">The sequence shown here is derived from an EMBL/GenBank/DDBJ whole genome shotgun (WGS) entry which is preliminary data.</text>
</comment>
<dbReference type="Proteomes" id="UP000193922">
    <property type="component" value="Unassembled WGS sequence"/>
</dbReference>
<dbReference type="EMBL" id="MCFD01000002">
    <property type="protein sequence ID" value="ORX72699.1"/>
    <property type="molecule type" value="Genomic_DNA"/>
</dbReference>
<evidence type="ECO:0000256" key="11">
    <source>
        <dbReference type="SAM" id="MobiDB-lite"/>
    </source>
</evidence>
<feature type="coiled-coil region" evidence="10">
    <location>
        <begin position="88"/>
        <end position="144"/>
    </location>
</feature>
<comment type="similarity">
    <text evidence="1 9">Belongs to the SPC25 family.</text>
</comment>
<dbReference type="OrthoDB" id="6353017at2759"/>
<dbReference type="RefSeq" id="XP_040746039.1">
    <property type="nucleotide sequence ID" value="XM_040886430.1"/>
</dbReference>
<dbReference type="GO" id="GO:0005634">
    <property type="term" value="C:nucleus"/>
    <property type="evidence" value="ECO:0007669"/>
    <property type="project" value="UniProtKB-SubCell"/>
</dbReference>
<dbReference type="GO" id="GO:0007059">
    <property type="term" value="P:chromosome segregation"/>
    <property type="evidence" value="ECO:0007669"/>
    <property type="project" value="InterPro"/>
</dbReference>
<keyword evidence="4 9" id="KW-0498">Mitosis</keyword>
<dbReference type="PANTHER" id="PTHR14281:SF0">
    <property type="entry name" value="KINETOCHORE PROTEIN SPC25"/>
    <property type="match status" value="1"/>
</dbReference>
<organism evidence="13 14">
    <name type="scientific">Linderina pennispora</name>
    <dbReference type="NCBI Taxonomy" id="61395"/>
    <lineage>
        <taxon>Eukaryota</taxon>
        <taxon>Fungi</taxon>
        <taxon>Fungi incertae sedis</taxon>
        <taxon>Zoopagomycota</taxon>
        <taxon>Kickxellomycotina</taxon>
        <taxon>Kickxellomycetes</taxon>
        <taxon>Kickxellales</taxon>
        <taxon>Kickxellaceae</taxon>
        <taxon>Linderina</taxon>
    </lineage>
</organism>
<sequence length="286" mass="33031">MNTPNFQGFCTPKRRPVTPGRRDNPLPVFNSPASVQIGRMLTTPHASSIRPLEYGTPNPVLEDMAATVSSAVATTSEEYEAPRVWFQRDKDRKQNDEFTRRVDEMVQELKRLVRERKAEHERQRVDAAEREARMQADMQALEKEDSKILSALKTEISAENELSKAISGLQIKQRQAGDRVGELTKRKERLEAEIRRRQDAIDEKAQIISDQVDTLTAVFTQISMSDPQREFTITVDLSQREYKVTEYKPAIANVQTHVDWLNATRDFFGFLKRIRHQFADHYNQTL</sequence>
<dbReference type="CDD" id="cd23784">
    <property type="entry name" value="RWD_Spc25"/>
    <property type="match status" value="1"/>
</dbReference>
<dbReference type="GO" id="GO:0051301">
    <property type="term" value="P:cell division"/>
    <property type="evidence" value="ECO:0007669"/>
    <property type="project" value="UniProtKB-UniRule"/>
</dbReference>
<keyword evidence="7 9" id="KW-0131">Cell cycle</keyword>
<keyword evidence="8 9" id="KW-0137">Centromere</keyword>
<evidence type="ECO:0000256" key="10">
    <source>
        <dbReference type="SAM" id="Coils"/>
    </source>
</evidence>
<dbReference type="InterPro" id="IPR045143">
    <property type="entry name" value="Spc25"/>
</dbReference>
<keyword evidence="5 9" id="KW-0995">Kinetochore</keyword>
<evidence type="ECO:0000313" key="14">
    <source>
        <dbReference type="Proteomes" id="UP000193922"/>
    </source>
</evidence>
<evidence type="ECO:0000259" key="12">
    <source>
        <dbReference type="Pfam" id="PF08234"/>
    </source>
</evidence>
<dbReference type="GO" id="GO:0031262">
    <property type="term" value="C:Ndc80 complex"/>
    <property type="evidence" value="ECO:0007669"/>
    <property type="project" value="InterPro"/>
</dbReference>
<comment type="subunit">
    <text evidence="9">Component of the NDC80 complex.</text>
</comment>
<feature type="region of interest" description="Disordered" evidence="11">
    <location>
        <begin position="1"/>
        <end position="31"/>
    </location>
</feature>
<dbReference type="Pfam" id="PF08234">
    <property type="entry name" value="Spindle_Spc25"/>
    <property type="match status" value="1"/>
</dbReference>
<evidence type="ECO:0000256" key="7">
    <source>
        <dbReference type="ARBA" id="ARBA00023306"/>
    </source>
</evidence>
<dbReference type="STRING" id="61395.A0A1Y1WGQ9"/>
<accession>A0A1Y1WGQ9</accession>
<name>A0A1Y1WGQ9_9FUNG</name>
<reference evidence="13 14" key="1">
    <citation type="submission" date="2016-07" db="EMBL/GenBank/DDBJ databases">
        <title>Pervasive Adenine N6-methylation of Active Genes in Fungi.</title>
        <authorList>
            <consortium name="DOE Joint Genome Institute"/>
            <person name="Mondo S.J."/>
            <person name="Dannebaum R.O."/>
            <person name="Kuo R.C."/>
            <person name="Labutti K."/>
            <person name="Haridas S."/>
            <person name="Kuo A."/>
            <person name="Salamov A."/>
            <person name="Ahrendt S.R."/>
            <person name="Lipzen A."/>
            <person name="Sullivan W."/>
            <person name="Andreopoulos W.B."/>
            <person name="Clum A."/>
            <person name="Lindquist E."/>
            <person name="Daum C."/>
            <person name="Ramamoorthy G.K."/>
            <person name="Gryganskyi A."/>
            <person name="Culley D."/>
            <person name="Magnuson J.K."/>
            <person name="James T.Y."/>
            <person name="O'Malley M.A."/>
            <person name="Stajich J.E."/>
            <person name="Spatafora J.W."/>
            <person name="Visel A."/>
            <person name="Grigoriev I.V."/>
        </authorList>
    </citation>
    <scope>NUCLEOTIDE SEQUENCE [LARGE SCALE GENOMIC DNA]</scope>
    <source>
        <strain evidence="13 14">ATCC 12442</strain>
    </source>
</reference>
<dbReference type="GeneID" id="63803078"/>
<feature type="coiled-coil region" evidence="10">
    <location>
        <begin position="173"/>
        <end position="207"/>
    </location>
</feature>
<keyword evidence="6 10" id="KW-0175">Coiled coil</keyword>
<dbReference type="InterPro" id="IPR013255">
    <property type="entry name" value="Spc25_C"/>
</dbReference>